<sequence>MFFDYFLFKRKSNNIGGPQEIMKHLKLSPSVGIRTGYESKVQTRYQLKEIVFTHWGDRSVCDNLLLFREYWNLNINFLTTVVTKTIVNSVRTVVMRMLKINEEVI</sequence>
<proteinExistence type="predicted"/>
<organism evidence="1">
    <name type="scientific">Cacopsylla melanoneura</name>
    <dbReference type="NCBI Taxonomy" id="428564"/>
    <lineage>
        <taxon>Eukaryota</taxon>
        <taxon>Metazoa</taxon>
        <taxon>Ecdysozoa</taxon>
        <taxon>Arthropoda</taxon>
        <taxon>Hexapoda</taxon>
        <taxon>Insecta</taxon>
        <taxon>Pterygota</taxon>
        <taxon>Neoptera</taxon>
        <taxon>Paraneoptera</taxon>
        <taxon>Hemiptera</taxon>
        <taxon>Sternorrhyncha</taxon>
        <taxon>Psylloidea</taxon>
        <taxon>Psyllidae</taxon>
        <taxon>Psyllinae</taxon>
        <taxon>Cacopsylla</taxon>
    </lineage>
</organism>
<dbReference type="AlphaFoldDB" id="A0A8D8VGU7"/>
<dbReference type="EMBL" id="HBUF01059597">
    <property type="protein sequence ID" value="CAG6625341.1"/>
    <property type="molecule type" value="Transcribed_RNA"/>
</dbReference>
<dbReference type="EMBL" id="HBUF01059595">
    <property type="protein sequence ID" value="CAG6625337.1"/>
    <property type="molecule type" value="Transcribed_RNA"/>
</dbReference>
<dbReference type="EMBL" id="HBUF01059596">
    <property type="protein sequence ID" value="CAG6625339.1"/>
    <property type="molecule type" value="Transcribed_RNA"/>
</dbReference>
<name>A0A8D8VGU7_9HEMI</name>
<evidence type="ECO:0000313" key="1">
    <source>
        <dbReference type="EMBL" id="CAG6625337.1"/>
    </source>
</evidence>
<accession>A0A8D8VGU7</accession>
<protein>
    <submittedName>
        <fullName evidence="1">Uncharacterized protein</fullName>
    </submittedName>
</protein>
<reference evidence="1" key="1">
    <citation type="submission" date="2021-05" db="EMBL/GenBank/DDBJ databases">
        <authorList>
            <person name="Alioto T."/>
            <person name="Alioto T."/>
            <person name="Gomez Garrido J."/>
        </authorList>
    </citation>
    <scope>NUCLEOTIDE SEQUENCE</scope>
</reference>